<dbReference type="InterPro" id="IPR001752">
    <property type="entry name" value="Kinesin_motor_dom"/>
</dbReference>
<feature type="coiled-coil region" evidence="5">
    <location>
        <begin position="633"/>
        <end position="660"/>
    </location>
</feature>
<evidence type="ECO:0000259" key="7">
    <source>
        <dbReference type="PROSITE" id="PS50067"/>
    </source>
</evidence>
<keyword evidence="9" id="KW-1185">Reference proteome</keyword>
<dbReference type="InterPro" id="IPR019821">
    <property type="entry name" value="Kinesin_motor_CS"/>
</dbReference>
<comment type="similarity">
    <text evidence="3 4">Belongs to the TRAFAC class myosin-kinesin ATPase superfamily. Kinesin family.</text>
</comment>
<evidence type="ECO:0000313" key="9">
    <source>
        <dbReference type="Proteomes" id="UP000019132"/>
    </source>
</evidence>
<dbReference type="FunFam" id="3.40.850.10:FF:000113">
    <property type="entry name" value="Kinesin-like protein"/>
    <property type="match status" value="1"/>
</dbReference>
<dbReference type="SUPFAM" id="SSF52540">
    <property type="entry name" value="P-loop containing nucleoside triphosphate hydrolases"/>
    <property type="match status" value="1"/>
</dbReference>
<evidence type="ECO:0000256" key="1">
    <source>
        <dbReference type="ARBA" id="ARBA00022741"/>
    </source>
</evidence>
<evidence type="ECO:0000256" key="3">
    <source>
        <dbReference type="PROSITE-ProRule" id="PRU00283"/>
    </source>
</evidence>
<sequence length="661" mass="74600">MTTAEVPTRYTLVRPSLLTSEDAAAAAVTASAFPPPPLPQHRANHQADGSSSYYLSPRTITALEDFEKQSRDPNVLYGRDVIQVPLKVEDRNEYVNLVLSHREFDMMAVHIPQYDEMQPVELLEEITKILKEEEKNRKMKQGIAAAAGADAADSVSIFQARILELEFEMKRLNTKLAAARSLQSSITDENTALRMNVRELEKTSVEYEKLYMQNELLREQAVLAATEVARMKKIAADAQLQVAQFNTELQRLRTQVYQERESLNQTAKEMLNTFAQDVRKREQILQESYLEEKAERQLMAEKYYELSGRIRVFCRMRPPMRGDSVALLRPKPNSVLVERGAKEFSFDHVFGPESTQTDVFAKVEPLVTSFTDGYNSCIMAYGQTGTGKTFTMVGNRDMKELEGVIPRALQQVFAVVNARQLTYKDTLRVSMIEIYNDQILDLLNEDSGRSGKGAVVKNENDITARSVTLWPQVDAVLAEGNANRNIAATSMNLESSRSHALVYLHLESQHRETLETKTSTLCLVDLAGSERISRSQVEGERLKETQHINKSLSALGDVVYALQHKAKHTPYRNSKLTYMLRDMLSGQAKTLLMLQLSPDDADVEETTCSLQFGARVSQVSMGAVRQSVESGEIFKLKDENRALATKLKSYEDKVAEWKDEN</sequence>
<dbReference type="GO" id="GO:0003777">
    <property type="term" value="F:microtubule motor activity"/>
    <property type="evidence" value="ECO:0007669"/>
    <property type="project" value="InterPro"/>
</dbReference>
<dbReference type="InParanoid" id="K3WGY6"/>
<dbReference type="OMA" id="NSCIMAY"/>
<dbReference type="GO" id="GO:0007018">
    <property type="term" value="P:microtubule-based movement"/>
    <property type="evidence" value="ECO:0007669"/>
    <property type="project" value="InterPro"/>
</dbReference>
<dbReference type="STRING" id="431595.K3WGY6"/>
<dbReference type="AlphaFoldDB" id="K3WGY6"/>
<dbReference type="GO" id="GO:0005874">
    <property type="term" value="C:microtubule"/>
    <property type="evidence" value="ECO:0007669"/>
    <property type="project" value="UniProtKB-KW"/>
</dbReference>
<dbReference type="HOGENOM" id="CLU_001485_23_1_1"/>
<dbReference type="eggNOG" id="KOG0239">
    <property type="taxonomic scope" value="Eukaryota"/>
</dbReference>
<dbReference type="Gene3D" id="3.40.850.10">
    <property type="entry name" value="Kinesin motor domain"/>
    <property type="match status" value="1"/>
</dbReference>
<keyword evidence="2 3" id="KW-0067">ATP-binding</keyword>
<dbReference type="Proteomes" id="UP000019132">
    <property type="component" value="Unassembled WGS sequence"/>
</dbReference>
<evidence type="ECO:0000256" key="6">
    <source>
        <dbReference type="SAM" id="MobiDB-lite"/>
    </source>
</evidence>
<dbReference type="PROSITE" id="PS00411">
    <property type="entry name" value="KINESIN_MOTOR_1"/>
    <property type="match status" value="1"/>
</dbReference>
<organism evidence="8 9">
    <name type="scientific">Globisporangium ultimum (strain ATCC 200006 / CBS 805.95 / DAOM BR144)</name>
    <name type="common">Pythium ultimum</name>
    <dbReference type="NCBI Taxonomy" id="431595"/>
    <lineage>
        <taxon>Eukaryota</taxon>
        <taxon>Sar</taxon>
        <taxon>Stramenopiles</taxon>
        <taxon>Oomycota</taxon>
        <taxon>Peronosporomycetes</taxon>
        <taxon>Pythiales</taxon>
        <taxon>Pythiaceae</taxon>
        <taxon>Globisporangium</taxon>
    </lineage>
</organism>
<keyword evidence="4" id="KW-0493">Microtubule</keyword>
<keyword evidence="5" id="KW-0175">Coiled coil</keyword>
<evidence type="ECO:0000313" key="8">
    <source>
        <dbReference type="EnsemblProtists" id="PYU1_T004227"/>
    </source>
</evidence>
<dbReference type="EMBL" id="GL376567">
    <property type="status" value="NOT_ANNOTATED_CDS"/>
    <property type="molecule type" value="Genomic_DNA"/>
</dbReference>
<feature type="region of interest" description="Disordered" evidence="6">
    <location>
        <begin position="31"/>
        <end position="51"/>
    </location>
</feature>
<proteinExistence type="inferred from homology"/>
<dbReference type="InterPro" id="IPR036961">
    <property type="entry name" value="Kinesin_motor_dom_sf"/>
</dbReference>
<feature type="coiled-coil region" evidence="5">
    <location>
        <begin position="162"/>
        <end position="255"/>
    </location>
</feature>
<dbReference type="EnsemblProtists" id="PYU1_T004227">
    <property type="protein sequence ID" value="PYU1_T004227"/>
    <property type="gene ID" value="PYU1_G004217"/>
</dbReference>
<dbReference type="InterPro" id="IPR027417">
    <property type="entry name" value="P-loop_NTPase"/>
</dbReference>
<dbReference type="SMART" id="SM00129">
    <property type="entry name" value="KISc"/>
    <property type="match status" value="1"/>
</dbReference>
<feature type="domain" description="Kinesin motor" evidence="7">
    <location>
        <begin position="309"/>
        <end position="619"/>
    </location>
</feature>
<keyword evidence="1 3" id="KW-0547">Nucleotide-binding</keyword>
<keyword evidence="3 4" id="KW-0505">Motor protein</keyword>
<reference evidence="8" key="3">
    <citation type="submission" date="2015-02" db="UniProtKB">
        <authorList>
            <consortium name="EnsemblProtists"/>
        </authorList>
    </citation>
    <scope>IDENTIFICATION</scope>
    <source>
        <strain evidence="8">DAOM BR144</strain>
    </source>
</reference>
<reference evidence="9" key="2">
    <citation type="submission" date="2010-04" db="EMBL/GenBank/DDBJ databases">
        <authorList>
            <person name="Buell R."/>
            <person name="Hamilton J."/>
            <person name="Hostetler J."/>
        </authorList>
    </citation>
    <scope>NUCLEOTIDE SEQUENCE [LARGE SCALE GENOMIC DNA]</scope>
    <source>
        <strain evidence="9">DAOM:BR144</strain>
    </source>
</reference>
<dbReference type="VEuPathDB" id="FungiDB:PYU1_G004217"/>
<reference evidence="9" key="1">
    <citation type="journal article" date="2010" name="Genome Biol.">
        <title>Genome sequence of the necrotrophic plant pathogen Pythium ultimum reveals original pathogenicity mechanisms and effector repertoire.</title>
        <authorList>
            <person name="Levesque C.A."/>
            <person name="Brouwer H."/>
            <person name="Cano L."/>
            <person name="Hamilton J.P."/>
            <person name="Holt C."/>
            <person name="Huitema E."/>
            <person name="Raffaele S."/>
            <person name="Robideau G.P."/>
            <person name="Thines M."/>
            <person name="Win J."/>
            <person name="Zerillo M.M."/>
            <person name="Beakes G.W."/>
            <person name="Boore J.L."/>
            <person name="Busam D."/>
            <person name="Dumas B."/>
            <person name="Ferriera S."/>
            <person name="Fuerstenberg S.I."/>
            <person name="Gachon C.M."/>
            <person name="Gaulin E."/>
            <person name="Govers F."/>
            <person name="Grenville-Briggs L."/>
            <person name="Horner N."/>
            <person name="Hostetler J."/>
            <person name="Jiang R.H."/>
            <person name="Johnson J."/>
            <person name="Krajaejun T."/>
            <person name="Lin H."/>
            <person name="Meijer H.J."/>
            <person name="Moore B."/>
            <person name="Morris P."/>
            <person name="Phuntmart V."/>
            <person name="Puiu D."/>
            <person name="Shetty J."/>
            <person name="Stajich J.E."/>
            <person name="Tripathy S."/>
            <person name="Wawra S."/>
            <person name="van West P."/>
            <person name="Whitty B.R."/>
            <person name="Coutinho P.M."/>
            <person name="Henrissat B."/>
            <person name="Martin F."/>
            <person name="Thomas P.D."/>
            <person name="Tyler B.M."/>
            <person name="De Vries R.P."/>
            <person name="Kamoun S."/>
            <person name="Yandell M."/>
            <person name="Tisserat N."/>
            <person name="Buell C.R."/>
        </authorList>
    </citation>
    <scope>NUCLEOTIDE SEQUENCE</scope>
    <source>
        <strain evidence="9">DAOM:BR144</strain>
    </source>
</reference>
<evidence type="ECO:0000256" key="5">
    <source>
        <dbReference type="SAM" id="Coils"/>
    </source>
</evidence>
<evidence type="ECO:0000256" key="2">
    <source>
        <dbReference type="ARBA" id="ARBA00022840"/>
    </source>
</evidence>
<dbReference type="PRINTS" id="PR00380">
    <property type="entry name" value="KINESINHEAVY"/>
</dbReference>
<dbReference type="PANTHER" id="PTHR47972">
    <property type="entry name" value="KINESIN-LIKE PROTEIN KLP-3"/>
    <property type="match status" value="1"/>
</dbReference>
<dbReference type="PROSITE" id="PS50067">
    <property type="entry name" value="KINESIN_MOTOR_2"/>
    <property type="match status" value="1"/>
</dbReference>
<feature type="binding site" evidence="3">
    <location>
        <begin position="382"/>
        <end position="389"/>
    </location>
    <ligand>
        <name>ATP</name>
        <dbReference type="ChEBI" id="CHEBI:30616"/>
    </ligand>
</feature>
<dbReference type="Pfam" id="PF00225">
    <property type="entry name" value="Kinesin"/>
    <property type="match status" value="1"/>
</dbReference>
<dbReference type="PANTHER" id="PTHR47972:SF28">
    <property type="entry name" value="KINESIN-LIKE PROTEIN KLP-3"/>
    <property type="match status" value="1"/>
</dbReference>
<dbReference type="GO" id="GO:0005524">
    <property type="term" value="F:ATP binding"/>
    <property type="evidence" value="ECO:0007669"/>
    <property type="project" value="UniProtKB-UniRule"/>
</dbReference>
<dbReference type="InterPro" id="IPR027640">
    <property type="entry name" value="Kinesin-like_fam"/>
</dbReference>
<dbReference type="GO" id="GO:0008017">
    <property type="term" value="F:microtubule binding"/>
    <property type="evidence" value="ECO:0007669"/>
    <property type="project" value="InterPro"/>
</dbReference>
<accession>K3WGY6</accession>
<evidence type="ECO:0000256" key="4">
    <source>
        <dbReference type="RuleBase" id="RU000394"/>
    </source>
</evidence>
<name>K3WGY6_GLOUD</name>
<protein>
    <recommendedName>
        <fullName evidence="4">Kinesin-like protein</fullName>
    </recommendedName>
</protein>